<keyword evidence="3" id="KW-1185">Reference proteome</keyword>
<sequence>MEGFLKRKRENTPSPSISPLNKRKPEYNKSTLEEKENLLTTVTECTCNESTEWKSVSESQSVMFGSNRTAKPCQNQYKRIRVFKDSDNKVETVNASCQTDISLNPNDNFVFMKMEEEFLELRTSSPDSVDTVYYESESSSSVLRTMLLCIRLHLQLDDSFLPCLTSTHEKHEKINDEKCNGKIMPKENKARVGSDHNFISSLQIKPAKRHIGAPGKRVEKFNKIIPHLTDTTKSNNY</sequence>
<dbReference type="AlphaFoldDB" id="A0A8S3S3Y6"/>
<gene>
    <name evidence="2" type="ORF">MEDL_27007</name>
</gene>
<evidence type="ECO:0000313" key="2">
    <source>
        <dbReference type="EMBL" id="CAG2213066.1"/>
    </source>
</evidence>
<accession>A0A8S3S3Y6</accession>
<name>A0A8S3S3Y6_MYTED</name>
<organism evidence="2 3">
    <name type="scientific">Mytilus edulis</name>
    <name type="common">Blue mussel</name>
    <dbReference type="NCBI Taxonomy" id="6550"/>
    <lineage>
        <taxon>Eukaryota</taxon>
        <taxon>Metazoa</taxon>
        <taxon>Spiralia</taxon>
        <taxon>Lophotrochozoa</taxon>
        <taxon>Mollusca</taxon>
        <taxon>Bivalvia</taxon>
        <taxon>Autobranchia</taxon>
        <taxon>Pteriomorphia</taxon>
        <taxon>Mytilida</taxon>
        <taxon>Mytiloidea</taxon>
        <taxon>Mytilidae</taxon>
        <taxon>Mytilinae</taxon>
        <taxon>Mytilus</taxon>
    </lineage>
</organism>
<reference evidence="2" key="1">
    <citation type="submission" date="2021-03" db="EMBL/GenBank/DDBJ databases">
        <authorList>
            <person name="Bekaert M."/>
        </authorList>
    </citation>
    <scope>NUCLEOTIDE SEQUENCE</scope>
</reference>
<feature type="region of interest" description="Disordered" evidence="1">
    <location>
        <begin position="1"/>
        <end position="31"/>
    </location>
</feature>
<dbReference type="Proteomes" id="UP000683360">
    <property type="component" value="Unassembled WGS sequence"/>
</dbReference>
<comment type="caution">
    <text evidence="2">The sequence shown here is derived from an EMBL/GenBank/DDBJ whole genome shotgun (WGS) entry which is preliminary data.</text>
</comment>
<dbReference type="EMBL" id="CAJPWZ010001323">
    <property type="protein sequence ID" value="CAG2213066.1"/>
    <property type="molecule type" value="Genomic_DNA"/>
</dbReference>
<evidence type="ECO:0000256" key="1">
    <source>
        <dbReference type="SAM" id="MobiDB-lite"/>
    </source>
</evidence>
<protein>
    <submittedName>
        <fullName evidence="2">Uncharacterized protein</fullName>
    </submittedName>
</protein>
<proteinExistence type="predicted"/>
<evidence type="ECO:0000313" key="3">
    <source>
        <dbReference type="Proteomes" id="UP000683360"/>
    </source>
</evidence>